<protein>
    <submittedName>
        <fullName evidence="1">Uncharacterized protein</fullName>
    </submittedName>
</protein>
<dbReference type="AlphaFoldDB" id="A0AAV7P303"/>
<sequence length="107" mass="11795">MLPVGAPRLACFAQTSLVLPLPLFPQRGIRVAPLRVRRNSSASRDHNAAFHLSSGFNNCGAHIRSSPAEPSPHFPQEPEAILARCFYGAARHVLRYNLEDCSLKSFL</sequence>
<organism evidence="1 2">
    <name type="scientific">Pleurodeles waltl</name>
    <name type="common">Iberian ribbed newt</name>
    <dbReference type="NCBI Taxonomy" id="8319"/>
    <lineage>
        <taxon>Eukaryota</taxon>
        <taxon>Metazoa</taxon>
        <taxon>Chordata</taxon>
        <taxon>Craniata</taxon>
        <taxon>Vertebrata</taxon>
        <taxon>Euteleostomi</taxon>
        <taxon>Amphibia</taxon>
        <taxon>Batrachia</taxon>
        <taxon>Caudata</taxon>
        <taxon>Salamandroidea</taxon>
        <taxon>Salamandridae</taxon>
        <taxon>Pleurodelinae</taxon>
        <taxon>Pleurodeles</taxon>
    </lineage>
</organism>
<dbReference type="EMBL" id="JANPWB010000011">
    <property type="protein sequence ID" value="KAJ1122637.1"/>
    <property type="molecule type" value="Genomic_DNA"/>
</dbReference>
<reference evidence="1" key="1">
    <citation type="journal article" date="2022" name="bioRxiv">
        <title>Sequencing and chromosome-scale assembly of the giantPleurodeles waltlgenome.</title>
        <authorList>
            <person name="Brown T."/>
            <person name="Elewa A."/>
            <person name="Iarovenko S."/>
            <person name="Subramanian E."/>
            <person name="Araus A.J."/>
            <person name="Petzold A."/>
            <person name="Susuki M."/>
            <person name="Suzuki K.-i.T."/>
            <person name="Hayashi T."/>
            <person name="Toyoda A."/>
            <person name="Oliveira C."/>
            <person name="Osipova E."/>
            <person name="Leigh N.D."/>
            <person name="Simon A."/>
            <person name="Yun M.H."/>
        </authorList>
    </citation>
    <scope>NUCLEOTIDE SEQUENCE</scope>
    <source>
        <strain evidence="1">20211129_DDA</strain>
        <tissue evidence="1">Liver</tissue>
    </source>
</reference>
<evidence type="ECO:0000313" key="1">
    <source>
        <dbReference type="EMBL" id="KAJ1122637.1"/>
    </source>
</evidence>
<name>A0AAV7P303_PLEWA</name>
<proteinExistence type="predicted"/>
<dbReference type="Proteomes" id="UP001066276">
    <property type="component" value="Chromosome 7"/>
</dbReference>
<gene>
    <name evidence="1" type="ORF">NDU88_001122</name>
</gene>
<evidence type="ECO:0000313" key="2">
    <source>
        <dbReference type="Proteomes" id="UP001066276"/>
    </source>
</evidence>
<keyword evidence="2" id="KW-1185">Reference proteome</keyword>
<accession>A0AAV7P303</accession>
<comment type="caution">
    <text evidence="1">The sequence shown here is derived from an EMBL/GenBank/DDBJ whole genome shotgun (WGS) entry which is preliminary data.</text>
</comment>